<keyword evidence="1" id="KW-0812">Transmembrane</keyword>
<dbReference type="EMBL" id="BNJF01000001">
    <property type="protein sequence ID" value="GHO42188.1"/>
    <property type="molecule type" value="Genomic_DNA"/>
</dbReference>
<sequence>MFNQSLVLAEISPPTREFSVVFISLMMLLVAGACVYAYRDMKSYRRQEKRWTWYKRPLVIGACMIASMALVATLMLIQVTDIIHNNPFVTTLIFALLVAFISLDLYFIFTVAGQKKAEQTER</sequence>
<feature type="transmembrane region" description="Helical" evidence="1">
    <location>
        <begin position="20"/>
        <end position="38"/>
    </location>
</feature>
<reference evidence="2" key="1">
    <citation type="submission" date="2020-10" db="EMBL/GenBank/DDBJ databases">
        <title>Taxonomic study of unclassified bacteria belonging to the class Ktedonobacteria.</title>
        <authorList>
            <person name="Yabe S."/>
            <person name="Wang C.M."/>
            <person name="Zheng Y."/>
            <person name="Sakai Y."/>
            <person name="Cavaletti L."/>
            <person name="Monciardini P."/>
            <person name="Donadio S."/>
        </authorList>
    </citation>
    <scope>NUCLEOTIDE SEQUENCE</scope>
    <source>
        <strain evidence="2">SOSP1-1</strain>
    </source>
</reference>
<dbReference type="RefSeq" id="WP_220191764.1">
    <property type="nucleotide sequence ID" value="NZ_BNJF01000001.1"/>
</dbReference>
<dbReference type="Proteomes" id="UP000612362">
    <property type="component" value="Unassembled WGS sequence"/>
</dbReference>
<keyword evidence="1" id="KW-1133">Transmembrane helix</keyword>
<evidence type="ECO:0000313" key="3">
    <source>
        <dbReference type="Proteomes" id="UP000612362"/>
    </source>
</evidence>
<feature type="transmembrane region" description="Helical" evidence="1">
    <location>
        <begin position="58"/>
        <end position="77"/>
    </location>
</feature>
<organism evidence="2 3">
    <name type="scientific">Ktedonospora formicarum</name>
    <dbReference type="NCBI Taxonomy" id="2778364"/>
    <lineage>
        <taxon>Bacteria</taxon>
        <taxon>Bacillati</taxon>
        <taxon>Chloroflexota</taxon>
        <taxon>Ktedonobacteria</taxon>
        <taxon>Ktedonobacterales</taxon>
        <taxon>Ktedonobacteraceae</taxon>
        <taxon>Ktedonospora</taxon>
    </lineage>
</organism>
<proteinExistence type="predicted"/>
<evidence type="ECO:0000256" key="1">
    <source>
        <dbReference type="SAM" id="Phobius"/>
    </source>
</evidence>
<comment type="caution">
    <text evidence="2">The sequence shown here is derived from an EMBL/GenBank/DDBJ whole genome shotgun (WGS) entry which is preliminary data.</text>
</comment>
<evidence type="ECO:0000313" key="2">
    <source>
        <dbReference type="EMBL" id="GHO42188.1"/>
    </source>
</evidence>
<dbReference type="AlphaFoldDB" id="A0A8J3HWL4"/>
<gene>
    <name evidence="2" type="ORF">KSX_03510</name>
</gene>
<keyword evidence="1" id="KW-0472">Membrane</keyword>
<protein>
    <submittedName>
        <fullName evidence="2">Uncharacterized protein</fullName>
    </submittedName>
</protein>
<name>A0A8J3HWL4_9CHLR</name>
<feature type="transmembrane region" description="Helical" evidence="1">
    <location>
        <begin position="89"/>
        <end position="112"/>
    </location>
</feature>
<accession>A0A8J3HWL4</accession>
<keyword evidence="3" id="KW-1185">Reference proteome</keyword>